<reference evidence="1" key="2">
    <citation type="journal article" date="2015" name="Fish Shellfish Immunol.">
        <title>Early steps in the European eel (Anguilla anguilla)-Vibrio vulnificus interaction in the gills: Role of the RtxA13 toxin.</title>
        <authorList>
            <person name="Callol A."/>
            <person name="Pajuelo D."/>
            <person name="Ebbesson L."/>
            <person name="Teles M."/>
            <person name="MacKenzie S."/>
            <person name="Amaro C."/>
        </authorList>
    </citation>
    <scope>NUCLEOTIDE SEQUENCE</scope>
</reference>
<dbReference type="EMBL" id="GBXM01091342">
    <property type="protein sequence ID" value="JAH17235.1"/>
    <property type="molecule type" value="Transcribed_RNA"/>
</dbReference>
<reference evidence="1" key="1">
    <citation type="submission" date="2014-11" db="EMBL/GenBank/DDBJ databases">
        <authorList>
            <person name="Amaro Gonzalez C."/>
        </authorList>
    </citation>
    <scope>NUCLEOTIDE SEQUENCE</scope>
</reference>
<dbReference type="EMBL" id="GBXM01088371">
    <property type="protein sequence ID" value="JAH20206.1"/>
    <property type="molecule type" value="Transcribed_RNA"/>
</dbReference>
<proteinExistence type="predicted"/>
<protein>
    <submittedName>
        <fullName evidence="1">Uncharacterized protein</fullName>
    </submittedName>
</protein>
<name>A0A0E9QTA9_ANGAN</name>
<dbReference type="AlphaFoldDB" id="A0A0E9QTA9"/>
<evidence type="ECO:0000313" key="1">
    <source>
        <dbReference type="EMBL" id="JAH20206.1"/>
    </source>
</evidence>
<accession>A0A0E9QTA9</accession>
<sequence>MAESIGGRSSNLTRQLSRVINTMRFTTSCIFSMGVLK</sequence>
<organism evidence="1">
    <name type="scientific">Anguilla anguilla</name>
    <name type="common">European freshwater eel</name>
    <name type="synonym">Muraena anguilla</name>
    <dbReference type="NCBI Taxonomy" id="7936"/>
    <lineage>
        <taxon>Eukaryota</taxon>
        <taxon>Metazoa</taxon>
        <taxon>Chordata</taxon>
        <taxon>Craniata</taxon>
        <taxon>Vertebrata</taxon>
        <taxon>Euteleostomi</taxon>
        <taxon>Actinopterygii</taxon>
        <taxon>Neopterygii</taxon>
        <taxon>Teleostei</taxon>
        <taxon>Anguilliformes</taxon>
        <taxon>Anguillidae</taxon>
        <taxon>Anguilla</taxon>
    </lineage>
</organism>